<organism evidence="2 3">
    <name type="scientific">Punica granatum</name>
    <name type="common">Pomegranate</name>
    <dbReference type="NCBI Taxonomy" id="22663"/>
    <lineage>
        <taxon>Eukaryota</taxon>
        <taxon>Viridiplantae</taxon>
        <taxon>Streptophyta</taxon>
        <taxon>Embryophyta</taxon>
        <taxon>Tracheophyta</taxon>
        <taxon>Spermatophyta</taxon>
        <taxon>Magnoliopsida</taxon>
        <taxon>eudicotyledons</taxon>
        <taxon>Gunneridae</taxon>
        <taxon>Pentapetalae</taxon>
        <taxon>rosids</taxon>
        <taxon>malvids</taxon>
        <taxon>Myrtales</taxon>
        <taxon>Lythraceae</taxon>
        <taxon>Punica</taxon>
    </lineage>
</organism>
<evidence type="ECO:0000313" key="3">
    <source>
        <dbReference type="Proteomes" id="UP000197138"/>
    </source>
</evidence>
<dbReference type="EMBL" id="MTKT01002534">
    <property type="protein sequence ID" value="OWM77673.1"/>
    <property type="molecule type" value="Genomic_DNA"/>
</dbReference>
<proteinExistence type="predicted"/>
<sequence length="68" mass="8112">MCRGRSWRVQKGVRLESGGATGSVRHGREEEEEEKKKRKRKEKRKKKNREWGEKSQAMVRSRLTSDRL</sequence>
<evidence type="ECO:0000256" key="1">
    <source>
        <dbReference type="SAM" id="MobiDB-lite"/>
    </source>
</evidence>
<feature type="compositionally biased region" description="Basic residues" evidence="1">
    <location>
        <begin position="36"/>
        <end position="48"/>
    </location>
</feature>
<protein>
    <submittedName>
        <fullName evidence="2">Uncharacterized protein</fullName>
    </submittedName>
</protein>
<accession>A0A218WYF3</accession>
<dbReference type="Proteomes" id="UP000197138">
    <property type="component" value="Unassembled WGS sequence"/>
</dbReference>
<comment type="caution">
    <text evidence="2">The sequence shown here is derived from an EMBL/GenBank/DDBJ whole genome shotgun (WGS) entry which is preliminary data.</text>
</comment>
<gene>
    <name evidence="2" type="ORF">CDL15_Pgr017073</name>
</gene>
<reference evidence="3" key="1">
    <citation type="journal article" date="2017" name="Plant J.">
        <title>The pomegranate (Punica granatum L.) genome and the genomics of punicalagin biosynthesis.</title>
        <authorList>
            <person name="Qin G."/>
            <person name="Xu C."/>
            <person name="Ming R."/>
            <person name="Tang H."/>
            <person name="Guyot R."/>
            <person name="Kramer E.M."/>
            <person name="Hu Y."/>
            <person name="Yi X."/>
            <person name="Qi Y."/>
            <person name="Xu X."/>
            <person name="Gao Z."/>
            <person name="Pan H."/>
            <person name="Jian J."/>
            <person name="Tian Y."/>
            <person name="Yue Z."/>
            <person name="Xu Y."/>
        </authorList>
    </citation>
    <scope>NUCLEOTIDE SEQUENCE [LARGE SCALE GENOMIC DNA]</scope>
    <source>
        <strain evidence="3">cv. Dabenzi</strain>
    </source>
</reference>
<feature type="region of interest" description="Disordered" evidence="1">
    <location>
        <begin position="1"/>
        <end position="68"/>
    </location>
</feature>
<name>A0A218WYF3_PUNGR</name>
<evidence type="ECO:0000313" key="2">
    <source>
        <dbReference type="EMBL" id="OWM77673.1"/>
    </source>
</evidence>
<dbReference type="AlphaFoldDB" id="A0A218WYF3"/>